<feature type="compositionally biased region" description="Low complexity" evidence="1">
    <location>
        <begin position="331"/>
        <end position="341"/>
    </location>
</feature>
<organism evidence="2 3">
    <name type="scientific">Lupinus angustifolius</name>
    <name type="common">Narrow-leaved blue lupine</name>
    <dbReference type="NCBI Taxonomy" id="3871"/>
    <lineage>
        <taxon>Eukaryota</taxon>
        <taxon>Viridiplantae</taxon>
        <taxon>Streptophyta</taxon>
        <taxon>Embryophyta</taxon>
        <taxon>Tracheophyta</taxon>
        <taxon>Spermatophyta</taxon>
        <taxon>Magnoliopsida</taxon>
        <taxon>eudicotyledons</taxon>
        <taxon>Gunneridae</taxon>
        <taxon>Pentapetalae</taxon>
        <taxon>rosids</taxon>
        <taxon>fabids</taxon>
        <taxon>Fabales</taxon>
        <taxon>Fabaceae</taxon>
        <taxon>Papilionoideae</taxon>
        <taxon>50 kb inversion clade</taxon>
        <taxon>genistoids sensu lato</taxon>
        <taxon>core genistoids</taxon>
        <taxon>Genisteae</taxon>
        <taxon>Lupinus</taxon>
    </lineage>
</organism>
<dbReference type="STRING" id="3871.A0A4P1QZV1"/>
<feature type="region of interest" description="Disordered" evidence="1">
    <location>
        <begin position="180"/>
        <end position="229"/>
    </location>
</feature>
<dbReference type="PANTHER" id="PTHR23172">
    <property type="entry name" value="AUXILIN/CYCLIN G-ASSOCIATED KINASE-RELATED"/>
    <property type="match status" value="1"/>
</dbReference>
<evidence type="ECO:0000256" key="1">
    <source>
        <dbReference type="SAM" id="MobiDB-lite"/>
    </source>
</evidence>
<gene>
    <name evidence="2" type="ORF">TanjilG_12715</name>
</gene>
<evidence type="ECO:0000313" key="2">
    <source>
        <dbReference type="EMBL" id="OIV97958.1"/>
    </source>
</evidence>
<reference evidence="2 3" key="1">
    <citation type="journal article" date="2017" name="Plant Biotechnol. J.">
        <title>A comprehensive draft genome sequence for lupin (Lupinus angustifolius), an emerging health food: insights into plant-microbe interactions and legume evolution.</title>
        <authorList>
            <person name="Hane J.K."/>
            <person name="Ming Y."/>
            <person name="Kamphuis L.G."/>
            <person name="Nelson M.N."/>
            <person name="Garg G."/>
            <person name="Atkins C.A."/>
            <person name="Bayer P.E."/>
            <person name="Bravo A."/>
            <person name="Bringans S."/>
            <person name="Cannon S."/>
            <person name="Edwards D."/>
            <person name="Foley R."/>
            <person name="Gao L.L."/>
            <person name="Harrison M.J."/>
            <person name="Huang W."/>
            <person name="Hurgobin B."/>
            <person name="Li S."/>
            <person name="Liu C.W."/>
            <person name="McGrath A."/>
            <person name="Morahan G."/>
            <person name="Murray J."/>
            <person name="Weller J."/>
            <person name="Jian J."/>
            <person name="Singh K.B."/>
        </authorList>
    </citation>
    <scope>NUCLEOTIDE SEQUENCE [LARGE SCALE GENOMIC DNA]</scope>
    <source>
        <strain evidence="3">cv. Tanjil</strain>
        <tissue evidence="2">Whole plant</tissue>
    </source>
</reference>
<dbReference type="Gene3D" id="1.10.287.110">
    <property type="entry name" value="DnaJ domain"/>
    <property type="match status" value="1"/>
</dbReference>
<dbReference type="PANTHER" id="PTHR23172:SF68">
    <property type="entry name" value="DNAJ DOMAIN PROTEIN"/>
    <property type="match status" value="1"/>
</dbReference>
<name>A0A4P1QZV1_LUPAN</name>
<feature type="compositionally biased region" description="Low complexity" evidence="1">
    <location>
        <begin position="218"/>
        <end position="229"/>
    </location>
</feature>
<dbReference type="InterPro" id="IPR036869">
    <property type="entry name" value="J_dom_sf"/>
</dbReference>
<evidence type="ECO:0008006" key="4">
    <source>
        <dbReference type="Google" id="ProtNLM"/>
    </source>
</evidence>
<dbReference type="AlphaFoldDB" id="A0A4P1QZV1"/>
<feature type="compositionally biased region" description="Polar residues" evidence="1">
    <location>
        <begin position="316"/>
        <end position="330"/>
    </location>
</feature>
<dbReference type="Proteomes" id="UP000188354">
    <property type="component" value="Chromosome LG14"/>
</dbReference>
<keyword evidence="3" id="KW-1185">Reference proteome</keyword>
<evidence type="ECO:0000313" key="3">
    <source>
        <dbReference type="Proteomes" id="UP000188354"/>
    </source>
</evidence>
<dbReference type="Gramene" id="OIV97958">
    <property type="protein sequence ID" value="OIV97958"/>
    <property type="gene ID" value="TanjilG_12715"/>
</dbReference>
<dbReference type="GO" id="GO:0005737">
    <property type="term" value="C:cytoplasm"/>
    <property type="evidence" value="ECO:0007669"/>
    <property type="project" value="TreeGrafter"/>
</dbReference>
<feature type="compositionally biased region" description="Polar residues" evidence="1">
    <location>
        <begin position="25"/>
        <end position="45"/>
    </location>
</feature>
<dbReference type="GO" id="GO:0031982">
    <property type="term" value="C:vesicle"/>
    <property type="evidence" value="ECO:0007669"/>
    <property type="project" value="TreeGrafter"/>
</dbReference>
<feature type="region of interest" description="Disordered" evidence="1">
    <location>
        <begin position="357"/>
        <end position="382"/>
    </location>
</feature>
<feature type="compositionally biased region" description="Low complexity" evidence="1">
    <location>
        <begin position="196"/>
        <end position="210"/>
    </location>
</feature>
<dbReference type="GO" id="GO:0072318">
    <property type="term" value="P:clathrin coat disassembly"/>
    <property type="evidence" value="ECO:0007669"/>
    <property type="project" value="TreeGrafter"/>
</dbReference>
<feature type="region of interest" description="Disordered" evidence="1">
    <location>
        <begin position="1"/>
        <end position="45"/>
    </location>
</feature>
<sequence length="524" mass="57202">MDEFGVLTQRFGLKPQGKSAPMASSKRSNSNSGLNPKTSLNGSRFHQNSNFDFNFNSFPSSNKNPHHFDGIDDIFGGGSIKSNSNKGGSFDFGDDIFGGFPKKSVGVDDLLDKIGGFNANGAKSLNQKKTPDFDDLIPGFNGTSPSNNGKASIGINKPHKPTATSQDDPFLIFETASSTSSSDLDSLGQISKFNNSQGTRGSSSSSTTPSLRPPPKPTNVSNSNRVNNSNVSSIDELENFAMGRVQNNGSRKANVNTSEIKQNSPAKTNRGKGSPAARVDKPNDMGDLESFFGMSARSSSAPKSRAAPMDHMFDHQMNTKGRSETSQRVPSGSSTSVKKSSVATSLDDLSLIFGGSPSSEFKEVEGENEERRKARLGRHQRTQERALKAVADMNQRDLQTKMEQEERHRIADIANAQIKRWAAGKEGNMRALLSTLQYVLWPECGWQPVSLTDMITSTSVKKVYRKATLCIHPDKVQQKGATLEQKYTAEKVFDILKDSITLAFEKHVKEQCTYNVSEIVDIYQ</sequence>
<feature type="compositionally biased region" description="Low complexity" evidence="1">
    <location>
        <begin position="295"/>
        <end position="307"/>
    </location>
</feature>
<dbReference type="SUPFAM" id="SSF46565">
    <property type="entry name" value="Chaperone J-domain"/>
    <property type="match status" value="1"/>
</dbReference>
<dbReference type="GO" id="GO:0030276">
    <property type="term" value="F:clathrin binding"/>
    <property type="evidence" value="ECO:0007669"/>
    <property type="project" value="TreeGrafter"/>
</dbReference>
<feature type="compositionally biased region" description="Basic and acidic residues" evidence="1">
    <location>
        <begin position="360"/>
        <end position="372"/>
    </location>
</feature>
<protein>
    <recommendedName>
        <fullName evidence="4">J domain-containing protein</fullName>
    </recommendedName>
</protein>
<feature type="compositionally biased region" description="Polar residues" evidence="1">
    <location>
        <begin position="141"/>
        <end position="150"/>
    </location>
</feature>
<proteinExistence type="predicted"/>
<dbReference type="GO" id="GO:0072583">
    <property type="term" value="P:clathrin-dependent endocytosis"/>
    <property type="evidence" value="ECO:0007669"/>
    <property type="project" value="TreeGrafter"/>
</dbReference>
<feature type="region of interest" description="Disordered" evidence="1">
    <location>
        <begin position="247"/>
        <end position="341"/>
    </location>
</feature>
<feature type="compositionally biased region" description="Polar residues" evidence="1">
    <location>
        <begin position="247"/>
        <end position="267"/>
    </location>
</feature>
<dbReference type="EMBL" id="CM007374">
    <property type="protein sequence ID" value="OIV97958.1"/>
    <property type="molecule type" value="Genomic_DNA"/>
</dbReference>
<feature type="region of interest" description="Disordered" evidence="1">
    <location>
        <begin position="119"/>
        <end position="166"/>
    </location>
</feature>
<accession>A0A4P1QZV1</accession>